<name>A0A9P3M0L7_9FUNG</name>
<keyword evidence="2" id="KW-1133">Transmembrane helix</keyword>
<feature type="region of interest" description="Disordered" evidence="1">
    <location>
        <begin position="383"/>
        <end position="410"/>
    </location>
</feature>
<gene>
    <name evidence="3" type="ORF">EMPS_10040</name>
</gene>
<evidence type="ECO:0000313" key="4">
    <source>
        <dbReference type="Proteomes" id="UP000827284"/>
    </source>
</evidence>
<accession>A0A9P3M0L7</accession>
<dbReference type="OrthoDB" id="5596129at2759"/>
<reference evidence="3" key="1">
    <citation type="submission" date="2021-11" db="EMBL/GenBank/DDBJ databases">
        <authorList>
            <person name="Herlambang A."/>
            <person name="Guo Y."/>
            <person name="Takashima Y."/>
            <person name="Nishizawa T."/>
        </authorList>
    </citation>
    <scope>NUCLEOTIDE SEQUENCE</scope>
    <source>
        <strain evidence="3">E1425</strain>
    </source>
</reference>
<keyword evidence="2" id="KW-0812">Transmembrane</keyword>
<evidence type="ECO:0000256" key="1">
    <source>
        <dbReference type="SAM" id="MobiDB-lite"/>
    </source>
</evidence>
<proteinExistence type="predicted"/>
<keyword evidence="2" id="KW-0472">Membrane</keyword>
<dbReference type="EMBL" id="BQFW01000014">
    <property type="protein sequence ID" value="GJJ77681.1"/>
    <property type="molecule type" value="Genomic_DNA"/>
</dbReference>
<feature type="compositionally biased region" description="Polar residues" evidence="1">
    <location>
        <begin position="544"/>
        <end position="556"/>
    </location>
</feature>
<keyword evidence="4" id="KW-1185">Reference proteome</keyword>
<feature type="compositionally biased region" description="Low complexity" evidence="1">
    <location>
        <begin position="656"/>
        <end position="678"/>
    </location>
</feature>
<dbReference type="AlphaFoldDB" id="A0A9P3M0L7"/>
<reference evidence="3" key="2">
    <citation type="journal article" date="2022" name="Microbiol. Resour. Announc.">
        <title>Whole-Genome Sequence of Entomortierella parvispora E1425, a Mucoromycotan Fungus Associated with Burkholderiaceae-Related Endosymbiotic Bacteria.</title>
        <authorList>
            <person name="Herlambang A."/>
            <person name="Guo Y."/>
            <person name="Takashima Y."/>
            <person name="Narisawa K."/>
            <person name="Ohta H."/>
            <person name="Nishizawa T."/>
        </authorList>
    </citation>
    <scope>NUCLEOTIDE SEQUENCE</scope>
    <source>
        <strain evidence="3">E1425</strain>
    </source>
</reference>
<sequence>MGKFSRPKRPTVCGVPLTNELLLRVILLAVTIGALAAATIPKVKSILQQSKVVSVTMTDDTTIPVPGTLVCGELLDHVQVQMVNRGRLLANGSWTPDTVRDVPTSMYSVKPANTLNLRANGDWPTLGNCVILEPQGIWYSNNPLGEVGDACIDSIVIVALSKANFTAQNDIGLSIAIWDGNVYMGDQQPIWTGIPSINTLTFVYSELIPLGAQAPQTHFTMQKQNLRFMSAGFFANQTVIGRVVLSPDTFFVTRYFDKPSYTWVDLAGAIGGMASIALAIWIFLFGSGKYKSWGVVQRYVLQTSPNSRRFRGSNNDEAKPKNPFEAAKMFVRSQIQRLDTSAEHDVDNVPLQSSTEEHRRVLSARYSKAFDMEVAAAVASGATMTRNGNGGARERGVSPMDGNNNDDVDHRISQYSLDANAPPNFYFSDQGAPLSRSLQPLRPIGSSADDAEEQVDELIRLIDLRMDERMWSLEKTLSRYYLDGFRLRNYSSPRSFRFSDTKEQGQGNYLDYGSGNEQFGQYPPSHAELLQDGADNRAGAGEQQVGQPLSPTSFPTAPQYPPRPQVRDQFDYVIAVHEHAPPPSIGISPVQDDDSKSDFTSPSVSSTSATPFLNPGFPERKDMRGTIRRAVERLQQEWPQTHSSYPIATSAYVPRTQYGTQYQQQQQNQGHPHPSQGQNTGNYY</sequence>
<feature type="compositionally biased region" description="Low complexity" evidence="1">
    <location>
        <begin position="598"/>
        <end position="610"/>
    </location>
</feature>
<evidence type="ECO:0000313" key="3">
    <source>
        <dbReference type="EMBL" id="GJJ77681.1"/>
    </source>
</evidence>
<comment type="caution">
    <text evidence="3">The sequence shown here is derived from an EMBL/GenBank/DDBJ whole genome shotgun (WGS) entry which is preliminary data.</text>
</comment>
<feature type="region of interest" description="Disordered" evidence="1">
    <location>
        <begin position="580"/>
        <end position="622"/>
    </location>
</feature>
<feature type="region of interest" description="Disordered" evidence="1">
    <location>
        <begin position="656"/>
        <end position="684"/>
    </location>
</feature>
<organism evidence="3 4">
    <name type="scientific">Entomortierella parvispora</name>
    <dbReference type="NCBI Taxonomy" id="205924"/>
    <lineage>
        <taxon>Eukaryota</taxon>
        <taxon>Fungi</taxon>
        <taxon>Fungi incertae sedis</taxon>
        <taxon>Mucoromycota</taxon>
        <taxon>Mortierellomycotina</taxon>
        <taxon>Mortierellomycetes</taxon>
        <taxon>Mortierellales</taxon>
        <taxon>Mortierellaceae</taxon>
        <taxon>Entomortierella</taxon>
    </lineage>
</organism>
<feature type="transmembrane region" description="Helical" evidence="2">
    <location>
        <begin position="21"/>
        <end position="40"/>
    </location>
</feature>
<feature type="region of interest" description="Disordered" evidence="1">
    <location>
        <begin position="538"/>
        <end position="565"/>
    </location>
</feature>
<protein>
    <submittedName>
        <fullName evidence="3">Uncharacterized protein</fullName>
    </submittedName>
</protein>
<dbReference type="Proteomes" id="UP000827284">
    <property type="component" value="Unassembled WGS sequence"/>
</dbReference>
<evidence type="ECO:0000256" key="2">
    <source>
        <dbReference type="SAM" id="Phobius"/>
    </source>
</evidence>